<feature type="chain" id="PRO_5019010199" evidence="1">
    <location>
        <begin position="23"/>
        <end position="359"/>
    </location>
</feature>
<proteinExistence type="predicted"/>
<organism evidence="2 3">
    <name type="scientific">Chryseotalea sanaruensis</name>
    <dbReference type="NCBI Taxonomy" id="2482724"/>
    <lineage>
        <taxon>Bacteria</taxon>
        <taxon>Pseudomonadati</taxon>
        <taxon>Bacteroidota</taxon>
        <taxon>Cytophagia</taxon>
        <taxon>Cytophagales</taxon>
        <taxon>Chryseotaleaceae</taxon>
        <taxon>Chryseotalea</taxon>
    </lineage>
</organism>
<comment type="caution">
    <text evidence="2">The sequence shown here is derived from an EMBL/GenBank/DDBJ whole genome shotgun (WGS) entry which is preliminary data.</text>
</comment>
<keyword evidence="3" id="KW-1185">Reference proteome</keyword>
<dbReference type="Gene3D" id="2.60.40.10">
    <property type="entry name" value="Immunoglobulins"/>
    <property type="match status" value="3"/>
</dbReference>
<dbReference type="OrthoDB" id="1466304at2"/>
<dbReference type="PANTHER" id="PTHR37833">
    <property type="entry name" value="LIPOPROTEIN-RELATED"/>
    <property type="match status" value="1"/>
</dbReference>
<dbReference type="InterPro" id="IPR013783">
    <property type="entry name" value="Ig-like_fold"/>
</dbReference>
<evidence type="ECO:0000313" key="2">
    <source>
        <dbReference type="EMBL" id="GCC49960.1"/>
    </source>
</evidence>
<dbReference type="RefSeq" id="WP_127120621.1">
    <property type="nucleotide sequence ID" value="NZ_BHXQ01000001.1"/>
</dbReference>
<dbReference type="EMBL" id="BHXQ01000001">
    <property type="protein sequence ID" value="GCC49960.1"/>
    <property type="molecule type" value="Genomic_DNA"/>
</dbReference>
<keyword evidence="1" id="KW-0732">Signal</keyword>
<dbReference type="PANTHER" id="PTHR37833:SF1">
    <property type="entry name" value="SIGNAL PEPTIDE PROTEIN"/>
    <property type="match status" value="1"/>
</dbReference>
<dbReference type="AlphaFoldDB" id="A0A401U548"/>
<evidence type="ECO:0000313" key="3">
    <source>
        <dbReference type="Proteomes" id="UP000288227"/>
    </source>
</evidence>
<reference evidence="2 3" key="1">
    <citation type="submission" date="2018-11" db="EMBL/GenBank/DDBJ databases">
        <title>Chryseotalea sanarue gen. nov., sp., nov., a member of the family Cytophagaceae, isolated from a brackish lake in Hamamatsu Japan.</title>
        <authorList>
            <person name="Maejima Y."/>
            <person name="Iino T."/>
            <person name="Muraguchi Y."/>
            <person name="Fukuda K."/>
            <person name="Ohkuma M."/>
            <person name="Moriuchi R."/>
            <person name="Dohra H."/>
            <person name="Kimbara K."/>
            <person name="Shintani M."/>
        </authorList>
    </citation>
    <scope>NUCLEOTIDE SEQUENCE [LARGE SCALE GENOMIC DNA]</scope>
    <source>
        <strain evidence="2 3">Ys</strain>
    </source>
</reference>
<sequence>MDKKVLLVSVFLLINLALTAQRKDLLTFEEAVFDFGLIEEARGPVTHNFQFQNTSERPVKILAVKPSCGCTTPDWTKEVIAPGGKGFVAAKYDPKSRPGHFNKTLTITTDGGGDAHVLTVKGNVVLENYYSPFREAKGNWKLISTGFNMGKVFLKDEYTWKEFEVVNGGDAPIVITGEPIVPTHTKAELSFSTLKPGEKGTIRIGYNAGKRNVYGFQSDNIEFLTDDKDMPRKSFSVYATIEEYFPELSKEELSKAPRLLLPQEILDFGRFRSGTIVEKQVIFSNNGKKDLLIRSIQSNCQCVVTTMNKMSIAPGKSEVMTIRFNGEQRKAIQQKFITVYSNDPANPVQRISITAYIEN</sequence>
<gene>
    <name evidence="2" type="ORF">SanaruYs_01750</name>
</gene>
<dbReference type="Proteomes" id="UP000288227">
    <property type="component" value="Unassembled WGS sequence"/>
</dbReference>
<accession>A0A401U548</accession>
<name>A0A401U548_9BACT</name>
<evidence type="ECO:0000256" key="1">
    <source>
        <dbReference type="SAM" id="SignalP"/>
    </source>
</evidence>
<dbReference type="Pfam" id="PF07610">
    <property type="entry name" value="DUF1573"/>
    <property type="match status" value="3"/>
</dbReference>
<feature type="signal peptide" evidence="1">
    <location>
        <begin position="1"/>
        <end position="22"/>
    </location>
</feature>
<dbReference type="InterPro" id="IPR011467">
    <property type="entry name" value="DUF1573"/>
</dbReference>
<protein>
    <submittedName>
        <fullName evidence="2">DUF1573 domain-containing protein</fullName>
    </submittedName>
</protein>